<proteinExistence type="predicted"/>
<protein>
    <submittedName>
        <fullName evidence="1">Uncharacterized protein</fullName>
    </submittedName>
</protein>
<dbReference type="EMBL" id="BK015961">
    <property type="protein sequence ID" value="DAF87269.1"/>
    <property type="molecule type" value="Genomic_DNA"/>
</dbReference>
<reference evidence="1" key="1">
    <citation type="journal article" date="2021" name="Proc. Natl. Acad. Sci. U.S.A.">
        <title>A Catalog of Tens of Thousands of Viruses from Human Metagenomes Reveals Hidden Associations with Chronic Diseases.</title>
        <authorList>
            <person name="Tisza M.J."/>
            <person name="Buck C.B."/>
        </authorList>
    </citation>
    <scope>NUCLEOTIDE SEQUENCE</scope>
    <source>
        <strain evidence="1">CtDsE1</strain>
    </source>
</reference>
<accession>A0A8S5TYJ2</accession>
<evidence type="ECO:0000313" key="1">
    <source>
        <dbReference type="EMBL" id="DAF87269.1"/>
    </source>
</evidence>
<name>A0A8S5TYJ2_9CAUD</name>
<organism evidence="1">
    <name type="scientific">Siphoviridae sp. ctDsE1</name>
    <dbReference type="NCBI Taxonomy" id="2825390"/>
    <lineage>
        <taxon>Viruses</taxon>
        <taxon>Duplodnaviria</taxon>
        <taxon>Heunggongvirae</taxon>
        <taxon>Uroviricota</taxon>
        <taxon>Caudoviricetes</taxon>
    </lineage>
</organism>
<sequence length="62" mass="7140">MLEDGGDDAALHVMIDRIMASENNRVKQVFKSLGCFTVEDWKQIDQLLDKLLSGMKPWEEDE</sequence>